<comment type="similarity">
    <text evidence="1 10">Belongs to the class-I aminoacyl-tRNA synthetase family.</text>
</comment>
<dbReference type="Proteomes" id="UP000051530">
    <property type="component" value="Unassembled WGS sequence"/>
</dbReference>
<keyword evidence="3 10" id="KW-0436">Ligase</keyword>
<dbReference type="GO" id="GO:0005524">
    <property type="term" value="F:ATP binding"/>
    <property type="evidence" value="ECO:0007669"/>
    <property type="project" value="UniProtKB-KW"/>
</dbReference>
<comment type="caution">
    <text evidence="11">The sequence shown here is derived from an EMBL/GenBank/DDBJ whole genome shotgun (WGS) entry which is preliminary data.</text>
</comment>
<keyword evidence="6 10" id="KW-0648">Protein biosynthesis</keyword>
<evidence type="ECO:0000256" key="8">
    <source>
        <dbReference type="ARBA" id="ARBA00030268"/>
    </source>
</evidence>
<dbReference type="GO" id="GO:0004830">
    <property type="term" value="F:tryptophan-tRNA ligase activity"/>
    <property type="evidence" value="ECO:0007669"/>
    <property type="project" value="UniProtKB-EC"/>
</dbReference>
<organism evidence="11 12">
    <name type="scientific">Pseudoloma neurophilia</name>
    <dbReference type="NCBI Taxonomy" id="146866"/>
    <lineage>
        <taxon>Eukaryota</taxon>
        <taxon>Fungi</taxon>
        <taxon>Fungi incertae sedis</taxon>
        <taxon>Microsporidia</taxon>
        <taxon>Pseudoloma</taxon>
    </lineage>
</organism>
<dbReference type="OrthoDB" id="10261385at2759"/>
<evidence type="ECO:0000313" key="11">
    <source>
        <dbReference type="EMBL" id="KRH91949.1"/>
    </source>
</evidence>
<keyword evidence="5 10" id="KW-0067">ATP-binding</keyword>
<evidence type="ECO:0000313" key="12">
    <source>
        <dbReference type="Proteomes" id="UP000051530"/>
    </source>
</evidence>
<dbReference type="InterPro" id="IPR014729">
    <property type="entry name" value="Rossmann-like_a/b/a_fold"/>
</dbReference>
<evidence type="ECO:0000256" key="6">
    <source>
        <dbReference type="ARBA" id="ARBA00022917"/>
    </source>
</evidence>
<dbReference type="Gene3D" id="1.10.240.10">
    <property type="entry name" value="Tyrosyl-Transfer RNA Synthetase"/>
    <property type="match status" value="1"/>
</dbReference>
<evidence type="ECO:0000256" key="4">
    <source>
        <dbReference type="ARBA" id="ARBA00022741"/>
    </source>
</evidence>
<sequence>EYKIENKWGFNDFFKQELRLSKEITFHEGSKIFGFNSNSNLGQITFPVRQILPCYYNIFTFLKKSTCLVPAAIDQDPYFRLARDKAKIFNCSKPSTIYSGFLPSLKNLGKMSSTVDLTIFLDDKMDDIANKIKKHAFSGGRETLAEHRKLGGLPEKDTAFQYLRYFLDDDKKLSEIEQEYRKGILSSKDMKGHCIEELQRFIGDFQKRRAQVDQEIIDKFMSCDKSFY</sequence>
<proteinExistence type="inferred from homology"/>
<dbReference type="FunFam" id="1.10.240.10:FF:000007">
    <property type="entry name" value="Tryptophan--tRNA ligase"/>
    <property type="match status" value="1"/>
</dbReference>
<dbReference type="VEuPathDB" id="MicrosporidiaDB:M153_16859000705"/>
<evidence type="ECO:0000256" key="1">
    <source>
        <dbReference type="ARBA" id="ARBA00005594"/>
    </source>
</evidence>
<dbReference type="Pfam" id="PF00579">
    <property type="entry name" value="tRNA-synt_1b"/>
    <property type="match status" value="1"/>
</dbReference>
<evidence type="ECO:0000256" key="10">
    <source>
        <dbReference type="RuleBase" id="RU363036"/>
    </source>
</evidence>
<accession>A0A0R0LR14</accession>
<protein>
    <recommendedName>
        <fullName evidence="2">tryptophan--tRNA ligase</fullName>
        <ecNumber evidence="2">6.1.1.2</ecNumber>
    </recommendedName>
    <alternativeName>
        <fullName evidence="8">Tryptophanyl-tRNA synthetase</fullName>
    </alternativeName>
</protein>
<evidence type="ECO:0000256" key="9">
    <source>
        <dbReference type="ARBA" id="ARBA00049929"/>
    </source>
</evidence>
<dbReference type="PANTHER" id="PTHR10055:SF1">
    <property type="entry name" value="TRYPTOPHAN--TRNA LIGASE, CYTOPLASMIC"/>
    <property type="match status" value="1"/>
</dbReference>
<dbReference type="EC" id="6.1.1.2" evidence="2"/>
<dbReference type="EMBL" id="LGUB01001363">
    <property type="protein sequence ID" value="KRH91949.1"/>
    <property type="molecule type" value="Genomic_DNA"/>
</dbReference>
<gene>
    <name evidence="11" type="ORF">M153_16859000705</name>
</gene>
<dbReference type="GO" id="GO:0006436">
    <property type="term" value="P:tryptophanyl-tRNA aminoacylation"/>
    <property type="evidence" value="ECO:0007669"/>
    <property type="project" value="TreeGrafter"/>
</dbReference>
<dbReference type="InterPro" id="IPR002305">
    <property type="entry name" value="aa-tRNA-synth_Ic"/>
</dbReference>
<dbReference type="Gene3D" id="3.40.50.620">
    <property type="entry name" value="HUPs"/>
    <property type="match status" value="1"/>
</dbReference>
<dbReference type="PANTHER" id="PTHR10055">
    <property type="entry name" value="TRYPTOPHANYL-TRNA SYNTHETASE"/>
    <property type="match status" value="1"/>
</dbReference>
<keyword evidence="12" id="KW-1185">Reference proteome</keyword>
<dbReference type="GO" id="GO:0005737">
    <property type="term" value="C:cytoplasm"/>
    <property type="evidence" value="ECO:0007669"/>
    <property type="project" value="TreeGrafter"/>
</dbReference>
<dbReference type="SUPFAM" id="SSF52374">
    <property type="entry name" value="Nucleotidylyl transferase"/>
    <property type="match status" value="1"/>
</dbReference>
<reference evidence="11 12" key="1">
    <citation type="submission" date="2015-07" db="EMBL/GenBank/DDBJ databases">
        <title>The genome of Pseudoloma neurophilia, a relevant intracellular parasite of the zebrafish.</title>
        <authorList>
            <person name="Ndikumana S."/>
            <person name="Pelin A."/>
            <person name="Sanders J."/>
            <person name="Corradi N."/>
        </authorList>
    </citation>
    <scope>NUCLEOTIDE SEQUENCE [LARGE SCALE GENOMIC DNA]</scope>
    <source>
        <strain evidence="11 12">MK1</strain>
    </source>
</reference>
<evidence type="ECO:0000256" key="5">
    <source>
        <dbReference type="ARBA" id="ARBA00022840"/>
    </source>
</evidence>
<evidence type="ECO:0000256" key="3">
    <source>
        <dbReference type="ARBA" id="ARBA00022598"/>
    </source>
</evidence>
<dbReference type="AlphaFoldDB" id="A0A0R0LR14"/>
<name>A0A0R0LR14_9MICR</name>
<comment type="catalytic activity">
    <reaction evidence="9">
        <text>tRNA(Trp) + L-tryptophan + ATP = L-tryptophyl-tRNA(Trp) + AMP + diphosphate + H(+)</text>
        <dbReference type="Rhea" id="RHEA:24080"/>
        <dbReference type="Rhea" id="RHEA-COMP:9671"/>
        <dbReference type="Rhea" id="RHEA-COMP:9705"/>
        <dbReference type="ChEBI" id="CHEBI:15378"/>
        <dbReference type="ChEBI" id="CHEBI:30616"/>
        <dbReference type="ChEBI" id="CHEBI:33019"/>
        <dbReference type="ChEBI" id="CHEBI:57912"/>
        <dbReference type="ChEBI" id="CHEBI:78442"/>
        <dbReference type="ChEBI" id="CHEBI:78535"/>
        <dbReference type="ChEBI" id="CHEBI:456215"/>
        <dbReference type="EC" id="6.1.1.2"/>
    </reaction>
</comment>
<evidence type="ECO:0000256" key="2">
    <source>
        <dbReference type="ARBA" id="ARBA00013161"/>
    </source>
</evidence>
<evidence type="ECO:0000256" key="7">
    <source>
        <dbReference type="ARBA" id="ARBA00023146"/>
    </source>
</evidence>
<keyword evidence="4 10" id="KW-0547">Nucleotide-binding</keyword>
<keyword evidence="7 10" id="KW-0030">Aminoacyl-tRNA synthetase</keyword>
<feature type="non-terminal residue" evidence="11">
    <location>
        <position position="1"/>
    </location>
</feature>